<dbReference type="Proteomes" id="UP001060170">
    <property type="component" value="Chromosome 9"/>
</dbReference>
<evidence type="ECO:0000313" key="2">
    <source>
        <dbReference type="Proteomes" id="UP001060170"/>
    </source>
</evidence>
<proteinExistence type="predicted"/>
<gene>
    <name evidence="1" type="ORF">MJO28_009633</name>
</gene>
<keyword evidence="2" id="KW-1185">Reference proteome</keyword>
<protein>
    <submittedName>
        <fullName evidence="1">Uncharacterized protein</fullName>
    </submittedName>
</protein>
<reference evidence="1 2" key="3">
    <citation type="journal article" date="2022" name="Microbiol. Spectr.">
        <title>Folding features and dynamics of 3D genome architecture in plant fungal pathogens.</title>
        <authorList>
            <person name="Xia C."/>
        </authorList>
    </citation>
    <scope>NUCLEOTIDE SEQUENCE [LARGE SCALE GENOMIC DNA]</scope>
    <source>
        <strain evidence="1 2">93-210</strain>
    </source>
</reference>
<sequence>MNDWKSLSEGPSSAASSSLGHEPIRKRKSTTGHDDGSQIGRLAAQSDVEAGHLIELYKEEEESEVLTDRRVILLCFFTWIVSSALLFNFLTRFAREEGV</sequence>
<comment type="caution">
    <text evidence="1">The sequence shown here is derived from an EMBL/GenBank/DDBJ whole genome shotgun (WGS) entry which is preliminary data.</text>
</comment>
<reference evidence="2" key="1">
    <citation type="journal article" date="2018" name="BMC Genomics">
        <title>Genomic insights into host adaptation between the wheat stripe rust pathogen (Puccinia striiformis f. sp. tritici) and the barley stripe rust pathogen (Puccinia striiformis f. sp. hordei).</title>
        <authorList>
            <person name="Xia C."/>
            <person name="Wang M."/>
            <person name="Yin C."/>
            <person name="Cornejo O.E."/>
            <person name="Hulbert S.H."/>
            <person name="Chen X."/>
        </authorList>
    </citation>
    <scope>NUCLEOTIDE SEQUENCE [LARGE SCALE GENOMIC DNA]</scope>
    <source>
        <strain evidence="2">93-210</strain>
    </source>
</reference>
<accession>A0ACC0E991</accession>
<evidence type="ECO:0000313" key="1">
    <source>
        <dbReference type="EMBL" id="KAI7947725.1"/>
    </source>
</evidence>
<name>A0ACC0E991_9BASI</name>
<organism evidence="1 2">
    <name type="scientific">Puccinia striiformis f. sp. tritici</name>
    <dbReference type="NCBI Taxonomy" id="168172"/>
    <lineage>
        <taxon>Eukaryota</taxon>
        <taxon>Fungi</taxon>
        <taxon>Dikarya</taxon>
        <taxon>Basidiomycota</taxon>
        <taxon>Pucciniomycotina</taxon>
        <taxon>Pucciniomycetes</taxon>
        <taxon>Pucciniales</taxon>
        <taxon>Pucciniaceae</taxon>
        <taxon>Puccinia</taxon>
    </lineage>
</organism>
<reference evidence="2" key="2">
    <citation type="journal article" date="2018" name="Mol. Plant Microbe Interact.">
        <title>Genome sequence resources for the wheat stripe rust pathogen (Puccinia striiformis f. sp. tritici) and the barley stripe rust pathogen (Puccinia striiformis f. sp. hordei).</title>
        <authorList>
            <person name="Xia C."/>
            <person name="Wang M."/>
            <person name="Yin C."/>
            <person name="Cornejo O.E."/>
            <person name="Hulbert S.H."/>
            <person name="Chen X."/>
        </authorList>
    </citation>
    <scope>NUCLEOTIDE SEQUENCE [LARGE SCALE GENOMIC DNA]</scope>
    <source>
        <strain evidence="2">93-210</strain>
    </source>
</reference>
<dbReference type="EMBL" id="CM045873">
    <property type="protein sequence ID" value="KAI7947725.1"/>
    <property type="molecule type" value="Genomic_DNA"/>
</dbReference>